<organism evidence="2 3">
    <name type="scientific">Desulfobacter hydrogenophilus</name>
    <dbReference type="NCBI Taxonomy" id="2291"/>
    <lineage>
        <taxon>Bacteria</taxon>
        <taxon>Pseudomonadati</taxon>
        <taxon>Thermodesulfobacteriota</taxon>
        <taxon>Desulfobacteria</taxon>
        <taxon>Desulfobacterales</taxon>
        <taxon>Desulfobacteraceae</taxon>
        <taxon>Desulfobacter</taxon>
    </lineage>
</organism>
<dbReference type="EMBL" id="QLNI01000046">
    <property type="protein sequence ID" value="RAM00484.1"/>
    <property type="molecule type" value="Genomic_DNA"/>
</dbReference>
<accession>A0A328F785</accession>
<dbReference type="Proteomes" id="UP000293902">
    <property type="component" value="Chromosome"/>
</dbReference>
<reference evidence="1 4" key="2">
    <citation type="submission" date="2019-02" db="EMBL/GenBank/DDBJ databases">
        <title>Complete genome sequence of Desulfobacter hydrogenophilus AcRS1.</title>
        <authorList>
            <person name="Marietou A."/>
            <person name="Lund M.B."/>
            <person name="Marshall I.P.G."/>
            <person name="Schreiber L."/>
            <person name="Jorgensen B."/>
        </authorList>
    </citation>
    <scope>NUCLEOTIDE SEQUENCE [LARGE SCALE GENOMIC DNA]</scope>
    <source>
        <strain evidence="1 4">AcRS1</strain>
    </source>
</reference>
<evidence type="ECO:0000313" key="2">
    <source>
        <dbReference type="EMBL" id="RAM00484.1"/>
    </source>
</evidence>
<keyword evidence="4" id="KW-1185">Reference proteome</keyword>
<evidence type="ECO:0000313" key="1">
    <source>
        <dbReference type="EMBL" id="QBH13392.1"/>
    </source>
</evidence>
<protein>
    <submittedName>
        <fullName evidence="2">Uncharacterized protein</fullName>
    </submittedName>
</protein>
<gene>
    <name evidence="2" type="ORF">DO021_18735</name>
    <name evidence="1" type="ORF">EYB58_10950</name>
</gene>
<name>A0A328F785_9BACT</name>
<proteinExistence type="predicted"/>
<evidence type="ECO:0000313" key="3">
    <source>
        <dbReference type="Proteomes" id="UP000248798"/>
    </source>
</evidence>
<evidence type="ECO:0000313" key="4">
    <source>
        <dbReference type="Proteomes" id="UP000293902"/>
    </source>
</evidence>
<reference evidence="2 3" key="1">
    <citation type="submission" date="2018-06" db="EMBL/GenBank/DDBJ databases">
        <title>Complete Genome Sequence of Desulfobacter hydrogenophilus (DSM3380).</title>
        <authorList>
            <person name="Marietou A."/>
            <person name="Schreiber L."/>
            <person name="Marshall I."/>
            <person name="Jorgensen B."/>
        </authorList>
    </citation>
    <scope>NUCLEOTIDE SEQUENCE [LARGE SCALE GENOMIC DNA]</scope>
    <source>
        <strain evidence="2 3">DSM 3380</strain>
    </source>
</reference>
<sequence>MAVIKNTCRVRLTQNAPTEGVSARETPPQYWGDITLWEQINALADREPPLVKIEGPSPRLPQWEGLADLKLFRVHSM</sequence>
<dbReference type="EMBL" id="CP036313">
    <property type="protein sequence ID" value="QBH13392.1"/>
    <property type="molecule type" value="Genomic_DNA"/>
</dbReference>
<dbReference type="OrthoDB" id="127805at2"/>
<dbReference type="AlphaFoldDB" id="A0A328F785"/>
<dbReference type="Proteomes" id="UP000248798">
    <property type="component" value="Unassembled WGS sequence"/>
</dbReference>